<keyword evidence="3" id="KW-1185">Reference proteome</keyword>
<comment type="caution">
    <text evidence="2">The sequence shown here is derived from an EMBL/GenBank/DDBJ whole genome shotgun (WGS) entry which is preliminary data.</text>
</comment>
<feature type="region of interest" description="Disordered" evidence="1">
    <location>
        <begin position="155"/>
        <end position="196"/>
    </location>
</feature>
<protein>
    <submittedName>
        <fullName evidence="2">Uncharacterized protein</fullName>
    </submittedName>
</protein>
<sequence>MTTEALPVADLSTFGSPKTILDLLNSANENPQLGAQVDFLVTCWKLAKAVKLAPKIKSSLGSLLEENKKNGVRFDDDQPWDAKVNRLKQRIQDNKTSKAAPMLKSFIETADIVGWAYGEEQKQRFTKLSEPVNSCNSTLSFLRVIVAFSKGEHDNTEQTSSLEQPTQHPNAVPSGSKRAFEHSIEPRPKKQRLEGTDDFAKPLWDDSMRQGRCTVGSSPLLREEAYVPSETLLSNQEPLHSELSKLQYYGEEEIPGTGDIRVVYRWSGRAALLTLVDGCHIGDDKTWYRENIALDLLPFNFLAEIIKQSDRWKKENVKSSEKTKCLQICMYQKPLNAYCFLDCVVPSALVSQCRGIYDMDPTPI</sequence>
<name>A0A8J2ICS3_9PLEO</name>
<feature type="compositionally biased region" description="Polar residues" evidence="1">
    <location>
        <begin position="157"/>
        <end position="169"/>
    </location>
</feature>
<gene>
    <name evidence="2" type="ORF">ALTATR162_LOCUS12128</name>
</gene>
<evidence type="ECO:0000256" key="1">
    <source>
        <dbReference type="SAM" id="MobiDB-lite"/>
    </source>
</evidence>
<feature type="compositionally biased region" description="Basic and acidic residues" evidence="1">
    <location>
        <begin position="178"/>
        <end position="196"/>
    </location>
</feature>
<dbReference type="OrthoDB" id="3932801at2759"/>
<accession>A0A8J2ICS3</accession>
<proteinExistence type="predicted"/>
<reference evidence="2" key="1">
    <citation type="submission" date="2021-05" db="EMBL/GenBank/DDBJ databases">
        <authorList>
            <person name="Stam R."/>
        </authorList>
    </citation>
    <scope>NUCLEOTIDE SEQUENCE</scope>
    <source>
        <strain evidence="2">CS162</strain>
    </source>
</reference>
<dbReference type="EMBL" id="CAJRGZ010000038">
    <property type="protein sequence ID" value="CAG5190094.1"/>
    <property type="molecule type" value="Genomic_DNA"/>
</dbReference>
<organism evidence="2 3">
    <name type="scientific">Alternaria atra</name>
    <dbReference type="NCBI Taxonomy" id="119953"/>
    <lineage>
        <taxon>Eukaryota</taxon>
        <taxon>Fungi</taxon>
        <taxon>Dikarya</taxon>
        <taxon>Ascomycota</taxon>
        <taxon>Pezizomycotina</taxon>
        <taxon>Dothideomycetes</taxon>
        <taxon>Pleosporomycetidae</taxon>
        <taxon>Pleosporales</taxon>
        <taxon>Pleosporineae</taxon>
        <taxon>Pleosporaceae</taxon>
        <taxon>Alternaria</taxon>
        <taxon>Alternaria sect. Ulocladioides</taxon>
    </lineage>
</organism>
<evidence type="ECO:0000313" key="3">
    <source>
        <dbReference type="Proteomes" id="UP000676310"/>
    </source>
</evidence>
<dbReference type="GeneID" id="67012477"/>
<dbReference type="RefSeq" id="XP_043175709.1">
    <property type="nucleotide sequence ID" value="XM_043319774.1"/>
</dbReference>
<evidence type="ECO:0000313" key="2">
    <source>
        <dbReference type="EMBL" id="CAG5190094.1"/>
    </source>
</evidence>
<dbReference type="AlphaFoldDB" id="A0A8J2ICS3"/>
<dbReference type="Proteomes" id="UP000676310">
    <property type="component" value="Unassembled WGS sequence"/>
</dbReference>